<gene>
    <name evidence="2 4" type="ORF">BDZ99DRAFT_465149</name>
</gene>
<dbReference type="AlphaFoldDB" id="A0A6A6YER4"/>
<dbReference type="Proteomes" id="UP000504636">
    <property type="component" value="Unplaced"/>
</dbReference>
<feature type="region of interest" description="Disordered" evidence="1">
    <location>
        <begin position="12"/>
        <end position="35"/>
    </location>
</feature>
<evidence type="ECO:0000313" key="2">
    <source>
        <dbReference type="EMBL" id="KAF2807230.1"/>
    </source>
</evidence>
<evidence type="ECO:0000313" key="3">
    <source>
        <dbReference type="Proteomes" id="UP000504636"/>
    </source>
</evidence>
<evidence type="ECO:0000256" key="1">
    <source>
        <dbReference type="SAM" id="MobiDB-lite"/>
    </source>
</evidence>
<keyword evidence="3" id="KW-1185">Reference proteome</keyword>
<name>A0A6A6YER4_9PEZI</name>
<protein>
    <submittedName>
        <fullName evidence="2 4">Uncharacterized protein</fullName>
    </submittedName>
</protein>
<dbReference type="OrthoDB" id="2823490at2759"/>
<reference evidence="4" key="3">
    <citation type="submission" date="2025-04" db="UniProtKB">
        <authorList>
            <consortium name="RefSeq"/>
        </authorList>
    </citation>
    <scope>IDENTIFICATION</scope>
    <source>
        <strain evidence="4">CBS 304.34</strain>
    </source>
</reference>
<proteinExistence type="predicted"/>
<organism evidence="2">
    <name type="scientific">Mytilinidion resinicola</name>
    <dbReference type="NCBI Taxonomy" id="574789"/>
    <lineage>
        <taxon>Eukaryota</taxon>
        <taxon>Fungi</taxon>
        <taxon>Dikarya</taxon>
        <taxon>Ascomycota</taxon>
        <taxon>Pezizomycotina</taxon>
        <taxon>Dothideomycetes</taxon>
        <taxon>Pleosporomycetidae</taxon>
        <taxon>Mytilinidiales</taxon>
        <taxon>Mytilinidiaceae</taxon>
        <taxon>Mytilinidion</taxon>
    </lineage>
</organism>
<reference evidence="4" key="2">
    <citation type="submission" date="2020-04" db="EMBL/GenBank/DDBJ databases">
        <authorList>
            <consortium name="NCBI Genome Project"/>
        </authorList>
    </citation>
    <scope>NUCLEOTIDE SEQUENCE</scope>
    <source>
        <strain evidence="4">CBS 304.34</strain>
    </source>
</reference>
<dbReference type="RefSeq" id="XP_033574194.1">
    <property type="nucleotide sequence ID" value="XM_033720483.1"/>
</dbReference>
<evidence type="ECO:0000313" key="4">
    <source>
        <dbReference type="RefSeq" id="XP_033574194.1"/>
    </source>
</evidence>
<dbReference type="GeneID" id="54461376"/>
<reference evidence="2 4" key="1">
    <citation type="journal article" date="2020" name="Stud. Mycol.">
        <title>101 Dothideomycetes genomes: a test case for predicting lifestyles and emergence of pathogens.</title>
        <authorList>
            <person name="Haridas S."/>
            <person name="Albert R."/>
            <person name="Binder M."/>
            <person name="Bloem J."/>
            <person name="Labutti K."/>
            <person name="Salamov A."/>
            <person name="Andreopoulos B."/>
            <person name="Baker S."/>
            <person name="Barry K."/>
            <person name="Bills G."/>
            <person name="Bluhm B."/>
            <person name="Cannon C."/>
            <person name="Castanera R."/>
            <person name="Culley D."/>
            <person name="Daum C."/>
            <person name="Ezra D."/>
            <person name="Gonzalez J."/>
            <person name="Henrissat B."/>
            <person name="Kuo A."/>
            <person name="Liang C."/>
            <person name="Lipzen A."/>
            <person name="Lutzoni F."/>
            <person name="Magnuson J."/>
            <person name="Mondo S."/>
            <person name="Nolan M."/>
            <person name="Ohm R."/>
            <person name="Pangilinan J."/>
            <person name="Park H.-J."/>
            <person name="Ramirez L."/>
            <person name="Alfaro M."/>
            <person name="Sun H."/>
            <person name="Tritt A."/>
            <person name="Yoshinaga Y."/>
            <person name="Zwiers L.-H."/>
            <person name="Turgeon B."/>
            <person name="Goodwin S."/>
            <person name="Spatafora J."/>
            <person name="Crous P."/>
            <person name="Grigoriev I."/>
        </authorList>
    </citation>
    <scope>NUCLEOTIDE SEQUENCE</scope>
    <source>
        <strain evidence="2 4">CBS 304.34</strain>
    </source>
</reference>
<dbReference type="EMBL" id="MU003705">
    <property type="protein sequence ID" value="KAF2807230.1"/>
    <property type="molecule type" value="Genomic_DNA"/>
</dbReference>
<sequence length="364" mass="41929">MIPRIRKQLKRRSFLGSKNPPSTARNSLDPITPSPLLSLPREIRDTILELVISSSRAPPQDTSEAEPRSPSATEWQAEEISGFDAWYHSRTPLYFEPRVYISNSAPLLLVNHQVSSETAAALARLNLPYELDVIFSNENSLWPSWLSVPRLSNQLDQVNVTFRICGSEKILPKWMSGWGQGNGAPPWLMWLFYYLLEYVLRRGPVPHTDSSVDREVTIKNLDLNFVGKNDKEEIYGETARPIGENWKHTRYYNQSALYQGEEEDKVLRPEWLASFLMLRFLSLLEMGYHTAKYGMVLHERIGSIQFRVNGEHFALFKIGTVLRTLEHHDAGHTFGNLPREERVAAFRAWKENALRKREERGLPV</sequence>
<accession>A0A6A6YER4</accession>